<name>A0A9P0A8I8_BEMTA</name>
<feature type="chain" id="PRO_5040481898" description="AAA-ATPase-like domain-containing protein" evidence="1">
    <location>
        <begin position="35"/>
        <end position="518"/>
    </location>
</feature>
<sequence length="518" mass="59397">MGISSKNTESFGRPLNWLVFQLMTSLLITTVSKTCETEGWLDLLESSEENDSSNLVAGSAPRPLFAASPKHSTKTLDKNPFIQAVESKYFVDKTPMIIFFHQQTKPILVTAPRYFGKTTNLYMLRNFYEILVDESGVEVDKNHTENRALFAGLVKRKRASKKTIFRDEKWCDEQMATHPVLHYSFENLTISRVMNFLKSFQQLTARVCKEHSYLLKSDRLSPANITLLRSYCDASASGVTRQGLCASGRDMSALLAAFFGRPSLVLLDELDAPILRLLTNSIPDAEMREILAILKEFSTELFINNPAVVDRAFLTGNTELSTIVAPSNAVHLRFTQDEEITPFFGFSEWEMDNLIRDSELHDRDIRKYYDGYRGQNSSEWVYNPYSLRHHLIRQYNGVYWSSALPLETFTALYKNSEFVREIFENATKTDATEKEIKVLGPHIFPVEEKMAMLREMLAKAKPVTSIAQKAVFVDFLYQLGYLTDKTQSRTKPDRDFLVIIPNKEVTEIFRQYCQKMKA</sequence>
<gene>
    <name evidence="3" type="ORF">BEMITA_LOCUS5562</name>
</gene>
<keyword evidence="4" id="KW-1185">Reference proteome</keyword>
<dbReference type="KEGG" id="btab:109035075"/>
<protein>
    <recommendedName>
        <fullName evidence="2">AAA-ATPase-like domain-containing protein</fullName>
    </recommendedName>
</protein>
<dbReference type="EMBL" id="OU963864">
    <property type="protein sequence ID" value="CAH0386440.1"/>
    <property type="molecule type" value="Genomic_DNA"/>
</dbReference>
<dbReference type="PANTHER" id="PTHR34825:SF1">
    <property type="entry name" value="AAA-ATPASE-LIKE DOMAIN-CONTAINING PROTEIN"/>
    <property type="match status" value="1"/>
</dbReference>
<feature type="signal peptide" evidence="1">
    <location>
        <begin position="1"/>
        <end position="34"/>
    </location>
</feature>
<organism evidence="3 4">
    <name type="scientific">Bemisia tabaci</name>
    <name type="common">Sweetpotato whitefly</name>
    <name type="synonym">Aleurodes tabaci</name>
    <dbReference type="NCBI Taxonomy" id="7038"/>
    <lineage>
        <taxon>Eukaryota</taxon>
        <taxon>Metazoa</taxon>
        <taxon>Ecdysozoa</taxon>
        <taxon>Arthropoda</taxon>
        <taxon>Hexapoda</taxon>
        <taxon>Insecta</taxon>
        <taxon>Pterygota</taxon>
        <taxon>Neoptera</taxon>
        <taxon>Paraneoptera</taxon>
        <taxon>Hemiptera</taxon>
        <taxon>Sternorrhyncha</taxon>
        <taxon>Aleyrodoidea</taxon>
        <taxon>Aleyrodidae</taxon>
        <taxon>Aleyrodinae</taxon>
        <taxon>Bemisia</taxon>
    </lineage>
</organism>
<proteinExistence type="predicted"/>
<evidence type="ECO:0000259" key="2">
    <source>
        <dbReference type="Pfam" id="PF09820"/>
    </source>
</evidence>
<accession>A0A9P0A8I8</accession>
<feature type="domain" description="AAA-ATPase-like" evidence="2">
    <location>
        <begin position="86"/>
        <end position="319"/>
    </location>
</feature>
<dbReference type="AlphaFoldDB" id="A0A9P0A8I8"/>
<dbReference type="PANTHER" id="PTHR34825">
    <property type="entry name" value="CONSERVED PROTEIN, WITH A WEAK D-GALACTARATE DEHYDRATASE/ALTRONATE HYDROLASE DOMAIN"/>
    <property type="match status" value="1"/>
</dbReference>
<reference evidence="3" key="1">
    <citation type="submission" date="2021-12" db="EMBL/GenBank/DDBJ databases">
        <authorList>
            <person name="King R."/>
        </authorList>
    </citation>
    <scope>NUCLEOTIDE SEQUENCE</scope>
</reference>
<dbReference type="Proteomes" id="UP001152759">
    <property type="component" value="Chromosome 3"/>
</dbReference>
<dbReference type="InterPro" id="IPR018631">
    <property type="entry name" value="AAA-ATPase-like_dom"/>
</dbReference>
<evidence type="ECO:0000313" key="3">
    <source>
        <dbReference type="EMBL" id="CAH0386440.1"/>
    </source>
</evidence>
<evidence type="ECO:0000256" key="1">
    <source>
        <dbReference type="SAM" id="SignalP"/>
    </source>
</evidence>
<evidence type="ECO:0000313" key="4">
    <source>
        <dbReference type="Proteomes" id="UP001152759"/>
    </source>
</evidence>
<dbReference type="Pfam" id="PF09820">
    <property type="entry name" value="AAA-ATPase_like"/>
    <property type="match status" value="1"/>
</dbReference>
<keyword evidence="1" id="KW-0732">Signal</keyword>